<reference evidence="1 2" key="1">
    <citation type="submission" date="2012-09" db="EMBL/GenBank/DDBJ databases">
        <title>Draft Genome Sequences of 6 Strains from Genus Thauera.</title>
        <authorList>
            <person name="Liu B."/>
            <person name="Shapleigh J.P."/>
            <person name="Frostegard A.H."/>
        </authorList>
    </citation>
    <scope>NUCLEOTIDE SEQUENCE [LARGE SCALE GENOMIC DNA]</scope>
    <source>
        <strain evidence="1 2">B4P</strain>
    </source>
</reference>
<dbReference type="AlphaFoldDB" id="N6Z1I4"/>
<sequence>MRSMEIGESVVEDVILHQVGNRLREEPLILADQCFDITESIGNLILGGYLRGIVSDKNQYMLTHESDMTLNDVAHHVSAFFSRKISFIELSRNLATHLYASAHHPNIASGDLFVILFEKLKLDGKYKSAIGVYKAESKQQYISTRADGESRQLEVSSGINPDLIDKGALIVDGSEIVYAIDRLSSRTKYWIEDFLKAKQVPNENTKSTVAAGLIEKVRDNIESPVARQDFCREVIALCADRDEVPGDEIRTVSEKYVSSDVWSTELARITERKGLVGTDEINVPTRNLQAKLKKMFNRINLGQDIGLILPDSLSFNDAKFKDDGQTIQISIALGKKHG</sequence>
<keyword evidence="2" id="KW-1185">Reference proteome</keyword>
<dbReference type="GO" id="GO:0009295">
    <property type="term" value="C:nucleoid"/>
    <property type="evidence" value="ECO:0007669"/>
    <property type="project" value="InterPro"/>
</dbReference>
<evidence type="ECO:0000313" key="2">
    <source>
        <dbReference type="Proteomes" id="UP000013047"/>
    </source>
</evidence>
<accession>N6Z1I4</accession>
<dbReference type="Pfam" id="PF04245">
    <property type="entry name" value="NA37"/>
    <property type="match status" value="1"/>
</dbReference>
<dbReference type="Proteomes" id="UP000013047">
    <property type="component" value="Unassembled WGS sequence"/>
</dbReference>
<evidence type="ECO:0008006" key="3">
    <source>
        <dbReference type="Google" id="ProtNLM"/>
    </source>
</evidence>
<dbReference type="EMBL" id="AMXF01000034">
    <property type="protein sequence ID" value="ENO97740.1"/>
    <property type="molecule type" value="Genomic_DNA"/>
</dbReference>
<name>N6Z1I4_9RHOO</name>
<organism evidence="1 2">
    <name type="scientific">Thauera phenylacetica B4P</name>
    <dbReference type="NCBI Taxonomy" id="1234382"/>
    <lineage>
        <taxon>Bacteria</taxon>
        <taxon>Pseudomonadati</taxon>
        <taxon>Pseudomonadota</taxon>
        <taxon>Betaproteobacteria</taxon>
        <taxon>Rhodocyclales</taxon>
        <taxon>Zoogloeaceae</taxon>
        <taxon>Thauera</taxon>
    </lineage>
</organism>
<gene>
    <name evidence="1" type="ORF">C667_07341</name>
</gene>
<dbReference type="InterPro" id="IPR007358">
    <property type="entry name" value="Nucleoid_associated_NdpA"/>
</dbReference>
<evidence type="ECO:0000313" key="1">
    <source>
        <dbReference type="EMBL" id="ENO97740.1"/>
    </source>
</evidence>
<proteinExistence type="predicted"/>
<protein>
    <recommendedName>
        <fullName evidence="3">Nucleoid-associated protein</fullName>
    </recommendedName>
</protein>
<comment type="caution">
    <text evidence="1">The sequence shown here is derived from an EMBL/GenBank/DDBJ whole genome shotgun (WGS) entry which is preliminary data.</text>
</comment>
<dbReference type="RefSeq" id="WP_004359436.1">
    <property type="nucleotide sequence ID" value="NZ_AMXF01000034.1"/>
</dbReference>